<evidence type="ECO:0000256" key="2">
    <source>
        <dbReference type="SAM" id="MobiDB-lite"/>
    </source>
</evidence>
<keyword evidence="1" id="KW-0175">Coiled coil</keyword>
<name>A0AA97KJI7_EUBMA</name>
<keyword evidence="4" id="KW-1185">Reference proteome</keyword>
<gene>
    <name evidence="5 6 7" type="primary">LOC129344633</name>
</gene>
<dbReference type="GeneID" id="129344633"/>
<accession>A0AA97KJI7</accession>
<dbReference type="InterPro" id="IPR039303">
    <property type="entry name" value="CCDC50"/>
</dbReference>
<dbReference type="PANTHER" id="PTHR22115:SF5">
    <property type="entry name" value="COILED-COIL DOMAIN-CONTAINING PROTEIN 50-LIKE ISOFORM X1"/>
    <property type="match status" value="1"/>
</dbReference>
<dbReference type="InterPro" id="IPR029311">
    <property type="entry name" value="CCDC50_N"/>
</dbReference>
<feature type="region of interest" description="Disordered" evidence="2">
    <location>
        <begin position="213"/>
        <end position="305"/>
    </location>
</feature>
<evidence type="ECO:0000256" key="1">
    <source>
        <dbReference type="ARBA" id="ARBA00023054"/>
    </source>
</evidence>
<dbReference type="RefSeq" id="XP_054857407.1">
    <property type="nucleotide sequence ID" value="XM_055001432.1"/>
</dbReference>
<evidence type="ECO:0000313" key="6">
    <source>
        <dbReference type="RefSeq" id="XP_054857406.1"/>
    </source>
</evidence>
<dbReference type="RefSeq" id="XP_054857405.1">
    <property type="nucleotide sequence ID" value="XM_055001430.1"/>
</dbReference>
<dbReference type="AlphaFoldDB" id="A0AA97KJI7"/>
<feature type="region of interest" description="Disordered" evidence="2">
    <location>
        <begin position="96"/>
        <end position="120"/>
    </location>
</feature>
<dbReference type="Pfam" id="PF15295">
    <property type="entry name" value="CCDC50_N"/>
    <property type="match status" value="1"/>
</dbReference>
<evidence type="ECO:0000313" key="5">
    <source>
        <dbReference type="RefSeq" id="XP_054857405.1"/>
    </source>
</evidence>
<feature type="compositionally biased region" description="Basic and acidic residues" evidence="2">
    <location>
        <begin position="259"/>
        <end position="274"/>
    </location>
</feature>
<evidence type="ECO:0000313" key="7">
    <source>
        <dbReference type="RefSeq" id="XP_054857407.1"/>
    </source>
</evidence>
<evidence type="ECO:0000313" key="4">
    <source>
        <dbReference type="Proteomes" id="UP001190640"/>
    </source>
</evidence>
<feature type="region of interest" description="Disordered" evidence="2">
    <location>
        <begin position="331"/>
        <end position="358"/>
    </location>
</feature>
<dbReference type="PANTHER" id="PTHR22115">
    <property type="entry name" value="C3ORF6 PROTEIN-RELATED"/>
    <property type="match status" value="1"/>
</dbReference>
<feature type="region of interest" description="Disordered" evidence="2">
    <location>
        <begin position="166"/>
        <end position="199"/>
    </location>
</feature>
<dbReference type="RefSeq" id="XP_054857406.1">
    <property type="nucleotide sequence ID" value="XM_055001431.1"/>
</dbReference>
<sequence length="358" mass="41249">MTGVQIDSSRLPPVQEVCRDFAVLEDGALAYCLQEQENEQHYTSNVQKNQLVQKDIQIARRLQGMEEEERKLHNSQQQKQIEESDSEIARAIQEDIQRKAEESRQREERDQELAKRLQDLEEEEIRRQKQRFENSNGEKGDDAEPLHWAMANLELQTLEQLRQDEELAQRLQEEEQASIRARKNRERNDDYRAAQVAQDEEIARYMQDQELKAQWRSSGKDGAAESIKEVHSLSERRRSRGLEEAQHSCGASSPARVQSLERSDAPSRGGHADTKPQLCRNIAEDLDPTFKAKRTEPPSDVSTVCSQAVGSVRPVPVDGLFDYMDEISEPTFVSPTKRQPEKVNRQKSRDKKEGCKQQ</sequence>
<proteinExistence type="predicted"/>
<organism evidence="4 7">
    <name type="scientific">Eublepharis macularius</name>
    <name type="common">Leopard gecko</name>
    <name type="synonym">Cyrtodactylus macularius</name>
    <dbReference type="NCBI Taxonomy" id="481883"/>
    <lineage>
        <taxon>Eukaryota</taxon>
        <taxon>Metazoa</taxon>
        <taxon>Chordata</taxon>
        <taxon>Craniata</taxon>
        <taxon>Vertebrata</taxon>
        <taxon>Euteleostomi</taxon>
        <taxon>Lepidosauria</taxon>
        <taxon>Squamata</taxon>
        <taxon>Bifurcata</taxon>
        <taxon>Gekkota</taxon>
        <taxon>Eublepharidae</taxon>
        <taxon>Eublepharinae</taxon>
        <taxon>Eublepharis</taxon>
    </lineage>
</organism>
<dbReference type="Proteomes" id="UP001190640">
    <property type="component" value="Chromosome 17"/>
</dbReference>
<protein>
    <submittedName>
        <fullName evidence="5 6">Coiled-coil domain-containing protein 50-like isoform X1</fullName>
    </submittedName>
</protein>
<evidence type="ECO:0000259" key="3">
    <source>
        <dbReference type="Pfam" id="PF15295"/>
    </source>
</evidence>
<feature type="domain" description="Coiled-coil" evidence="3">
    <location>
        <begin position="5"/>
        <end position="129"/>
    </location>
</feature>
<feature type="compositionally biased region" description="Basic and acidic residues" evidence="2">
    <location>
        <begin position="213"/>
        <end position="246"/>
    </location>
</feature>
<reference evidence="5 6" key="1">
    <citation type="submission" date="2025-04" db="UniProtKB">
        <authorList>
            <consortium name="RefSeq"/>
        </authorList>
    </citation>
    <scope>IDENTIFICATION</scope>
    <source>
        <tissue evidence="5 6">Blood</tissue>
    </source>
</reference>
<feature type="compositionally biased region" description="Basic and acidic residues" evidence="2">
    <location>
        <begin position="288"/>
        <end position="297"/>
    </location>
</feature>
<dbReference type="KEGG" id="emc:129344633"/>